<dbReference type="Proteomes" id="UP000199111">
    <property type="component" value="Unassembled WGS sequence"/>
</dbReference>
<sequence>MDAIPRISSSERIPMPLDPYIISMKDLRTIDIARDIRAAVCMKSLGFTEWTAGTVRTWDPENDKEYDYLEYIDPVAAANSGYPRTQPDPKLLSPKTPAGDKRRPTGEERAAFNGSASQTSTGRAVPEGGCSKEGARGIRDEAIELPVDARALAVNSRISARQDSRVTAALAAWRSCMEKSGLRYPDPVIPRQNPEWASRKADAPAGAEEKRVAGTDATCQREVNLVGVYKTVRAAYEERLVAADREKLAAARPIMEAWVKNAEAVIAAAG</sequence>
<dbReference type="AlphaFoldDB" id="A0A1I4EEG4"/>
<evidence type="ECO:0000313" key="2">
    <source>
        <dbReference type="EMBL" id="SFL02756.1"/>
    </source>
</evidence>
<dbReference type="EMBL" id="FOQY01000048">
    <property type="protein sequence ID" value="SFL02756.1"/>
    <property type="molecule type" value="Genomic_DNA"/>
</dbReference>
<keyword evidence="3" id="KW-1185">Reference proteome</keyword>
<feature type="region of interest" description="Disordered" evidence="1">
    <location>
        <begin position="185"/>
        <end position="205"/>
    </location>
</feature>
<evidence type="ECO:0000313" key="3">
    <source>
        <dbReference type="Proteomes" id="UP000199111"/>
    </source>
</evidence>
<reference evidence="3" key="1">
    <citation type="submission" date="2016-10" db="EMBL/GenBank/DDBJ databases">
        <authorList>
            <person name="Varghese N."/>
            <person name="Submissions S."/>
        </authorList>
    </citation>
    <scope>NUCLEOTIDE SEQUENCE [LARGE SCALE GENOMIC DNA]</scope>
    <source>
        <strain evidence="3">CGMCC 4.2126</strain>
    </source>
</reference>
<gene>
    <name evidence="2" type="ORF">SAMN05216275_14839</name>
</gene>
<protein>
    <submittedName>
        <fullName evidence="2">Uncharacterized protein</fullName>
    </submittedName>
</protein>
<accession>A0A1I4EEG4</accession>
<organism evidence="2 3">
    <name type="scientific">Streptosporangium canum</name>
    <dbReference type="NCBI Taxonomy" id="324952"/>
    <lineage>
        <taxon>Bacteria</taxon>
        <taxon>Bacillati</taxon>
        <taxon>Actinomycetota</taxon>
        <taxon>Actinomycetes</taxon>
        <taxon>Streptosporangiales</taxon>
        <taxon>Streptosporangiaceae</taxon>
        <taxon>Streptosporangium</taxon>
    </lineage>
</organism>
<feature type="compositionally biased region" description="Basic and acidic residues" evidence="1">
    <location>
        <begin position="98"/>
        <end position="110"/>
    </location>
</feature>
<feature type="region of interest" description="Disordered" evidence="1">
    <location>
        <begin position="79"/>
        <end position="134"/>
    </location>
</feature>
<name>A0A1I4EEG4_9ACTN</name>
<proteinExistence type="predicted"/>
<evidence type="ECO:0000256" key="1">
    <source>
        <dbReference type="SAM" id="MobiDB-lite"/>
    </source>
</evidence>